<keyword evidence="2" id="KW-0813">Transport</keyword>
<dbReference type="SUPFAM" id="SSF103473">
    <property type="entry name" value="MFS general substrate transporter"/>
    <property type="match status" value="1"/>
</dbReference>
<feature type="transmembrane region" description="Helical" evidence="7">
    <location>
        <begin position="451"/>
        <end position="469"/>
    </location>
</feature>
<feature type="transmembrane region" description="Helical" evidence="7">
    <location>
        <begin position="350"/>
        <end position="374"/>
    </location>
</feature>
<comment type="subcellular location">
    <subcellularLocation>
        <location evidence="1">Cell membrane</location>
        <topology evidence="1">Multi-pass membrane protein</topology>
    </subcellularLocation>
</comment>
<keyword evidence="6 7" id="KW-0472">Membrane</keyword>
<dbReference type="GO" id="GO:0005886">
    <property type="term" value="C:plasma membrane"/>
    <property type="evidence" value="ECO:0007669"/>
    <property type="project" value="UniProtKB-SubCell"/>
</dbReference>
<reference evidence="9" key="1">
    <citation type="thesis" date="2015" institute="Rutgers" country="The State University of New Jersey, 14 College Farm Rd., New Brunswick, NJ, USA">
        <title>Ammonia toxicity in bacteria and its implications for treatment of and resource recovery from highly nitrogenous organic wastes.</title>
        <authorList>
            <person name="Luther A.K."/>
        </authorList>
    </citation>
    <scope>NUCLEOTIDE SEQUENCE</scope>
    <source>
        <strain evidence="9">RT-10B</strain>
    </source>
</reference>
<dbReference type="RefSeq" id="WP_106777020.1">
    <property type="nucleotide sequence ID" value="NZ_JYGE01000005.1"/>
</dbReference>
<dbReference type="EMBL" id="JYGE01000005">
    <property type="protein sequence ID" value="PSJ31282.1"/>
    <property type="molecule type" value="Genomic_DNA"/>
</dbReference>
<protein>
    <submittedName>
        <fullName evidence="9">MFS transporter</fullName>
    </submittedName>
</protein>
<dbReference type="FunFam" id="1.20.1720.10:FF:000004">
    <property type="entry name" value="EmrB/QacA family drug resistance transporter"/>
    <property type="match status" value="1"/>
</dbReference>
<feature type="transmembrane region" description="Helical" evidence="7">
    <location>
        <begin position="291"/>
        <end position="313"/>
    </location>
</feature>
<feature type="transmembrane region" description="Helical" evidence="7">
    <location>
        <begin position="42"/>
        <end position="61"/>
    </location>
</feature>
<keyword evidence="5 7" id="KW-1133">Transmembrane helix</keyword>
<evidence type="ECO:0000256" key="3">
    <source>
        <dbReference type="ARBA" id="ARBA00022475"/>
    </source>
</evidence>
<evidence type="ECO:0000256" key="6">
    <source>
        <dbReference type="ARBA" id="ARBA00023136"/>
    </source>
</evidence>
<comment type="caution">
    <text evidence="9">The sequence shown here is derived from an EMBL/GenBank/DDBJ whole genome shotgun (WGS) entry which is preliminary data.</text>
</comment>
<feature type="transmembrane region" description="Helical" evidence="7">
    <location>
        <begin position="137"/>
        <end position="155"/>
    </location>
</feature>
<evidence type="ECO:0000256" key="1">
    <source>
        <dbReference type="ARBA" id="ARBA00004651"/>
    </source>
</evidence>
<dbReference type="GO" id="GO:0022857">
    <property type="term" value="F:transmembrane transporter activity"/>
    <property type="evidence" value="ECO:0007669"/>
    <property type="project" value="InterPro"/>
</dbReference>
<keyword evidence="3" id="KW-1003">Cell membrane</keyword>
<name>A0A2P7Q016_9FIRM</name>
<feature type="transmembrane region" description="Helical" evidence="7">
    <location>
        <begin position="161"/>
        <end position="177"/>
    </location>
</feature>
<dbReference type="Proteomes" id="UP000241434">
    <property type="component" value="Unassembled WGS sequence"/>
</dbReference>
<dbReference type="PANTHER" id="PTHR23501:SF191">
    <property type="entry name" value="VACUOLAR BASIC AMINO ACID TRANSPORTER 4"/>
    <property type="match status" value="1"/>
</dbReference>
<dbReference type="AlphaFoldDB" id="A0A2P7Q016"/>
<feature type="transmembrane region" description="Helical" evidence="7">
    <location>
        <begin position="197"/>
        <end position="214"/>
    </location>
</feature>
<feature type="domain" description="Major facilitator superfamily (MFS) profile" evidence="8">
    <location>
        <begin position="8"/>
        <end position="473"/>
    </location>
</feature>
<dbReference type="InterPro" id="IPR036259">
    <property type="entry name" value="MFS_trans_sf"/>
</dbReference>
<keyword evidence="10" id="KW-1185">Reference proteome</keyword>
<feature type="transmembrane region" description="Helical" evidence="7">
    <location>
        <begin position="7"/>
        <end position="30"/>
    </location>
</feature>
<dbReference type="Pfam" id="PF07690">
    <property type="entry name" value="MFS_1"/>
    <property type="match status" value="1"/>
</dbReference>
<accession>A0A2P7Q016</accession>
<feature type="transmembrane region" description="Helical" evidence="7">
    <location>
        <begin position="395"/>
        <end position="418"/>
    </location>
</feature>
<dbReference type="InterPro" id="IPR020846">
    <property type="entry name" value="MFS_dom"/>
</dbReference>
<dbReference type="Gene3D" id="1.20.1250.20">
    <property type="entry name" value="MFS general substrate transporter like domains"/>
    <property type="match status" value="1"/>
</dbReference>
<dbReference type="OrthoDB" id="102502at2"/>
<evidence type="ECO:0000313" key="10">
    <source>
        <dbReference type="Proteomes" id="UP000241434"/>
    </source>
</evidence>
<evidence type="ECO:0000313" key="9">
    <source>
        <dbReference type="EMBL" id="PSJ31282.1"/>
    </source>
</evidence>
<evidence type="ECO:0000256" key="7">
    <source>
        <dbReference type="SAM" id="Phobius"/>
    </source>
</evidence>
<dbReference type="PROSITE" id="PS50850">
    <property type="entry name" value="MFS"/>
    <property type="match status" value="1"/>
</dbReference>
<keyword evidence="4 7" id="KW-0812">Transmembrane</keyword>
<proteinExistence type="predicted"/>
<sequence>MSIEKKLIALALFICNSMGAIEITIVTTAIPSIVKDLSGFNLSSYIFSIFLLTSTIATTVFGKLSDIYGKKKLLQIAIVIFLIGSLLCGLSQSMVFLIISRAIQGLGSGALTTLTMAVIGDVFAVEERAMISGYNSTVWSVASLIAPMLGGLILLRFTWHWVFYINIPVGILSMILIQKAYKFEDTTSSDELDIKGLTVMTIFVVCLLQAMSALENHSFFSLNVIGLFAAAMVFLLLFIKVEKGVKSPVLPYQLFSKEILIIMIITFLNSVVLIAMDVYNPSFMQSVQGHSPLMSTVPIVPLSVAWVLSSFFLSRIISKYSTKSILIASLSVLAAGILGLVSLNPESSPLHMGIASGVIGLGFGGSFNMLLFIVQETLSKEDMGMASGSVMFVRTLGQTIGISMFGLVLNNSVIRYFAKSGKVIDTSTLLSNKSISHLDLVSSQFNGYNNIYLACFILSVACVFIALLLPGKKKLDSYN</sequence>
<evidence type="ECO:0000256" key="5">
    <source>
        <dbReference type="ARBA" id="ARBA00022989"/>
    </source>
</evidence>
<gene>
    <name evidence="9" type="ORF">UF10_06495</name>
</gene>
<evidence type="ECO:0000259" key="8">
    <source>
        <dbReference type="PROSITE" id="PS50850"/>
    </source>
</evidence>
<dbReference type="Gene3D" id="1.20.1720.10">
    <property type="entry name" value="Multidrug resistance protein D"/>
    <property type="match status" value="1"/>
</dbReference>
<feature type="transmembrane region" description="Helical" evidence="7">
    <location>
        <begin position="325"/>
        <end position="344"/>
    </location>
</feature>
<evidence type="ECO:0000256" key="2">
    <source>
        <dbReference type="ARBA" id="ARBA00022448"/>
    </source>
</evidence>
<evidence type="ECO:0000256" key="4">
    <source>
        <dbReference type="ARBA" id="ARBA00022692"/>
    </source>
</evidence>
<organism evidence="9 10">
    <name type="scientific">Peptostreptococcus russellii</name>
    <dbReference type="NCBI Taxonomy" id="215200"/>
    <lineage>
        <taxon>Bacteria</taxon>
        <taxon>Bacillati</taxon>
        <taxon>Bacillota</taxon>
        <taxon>Clostridia</taxon>
        <taxon>Peptostreptococcales</taxon>
        <taxon>Peptostreptococcaceae</taxon>
        <taxon>Peptostreptococcus</taxon>
    </lineage>
</organism>
<feature type="transmembrane region" description="Helical" evidence="7">
    <location>
        <begin position="220"/>
        <end position="239"/>
    </location>
</feature>
<dbReference type="InterPro" id="IPR011701">
    <property type="entry name" value="MFS"/>
</dbReference>
<dbReference type="PANTHER" id="PTHR23501">
    <property type="entry name" value="MAJOR FACILITATOR SUPERFAMILY"/>
    <property type="match status" value="1"/>
</dbReference>
<feature type="transmembrane region" description="Helical" evidence="7">
    <location>
        <begin position="73"/>
        <end position="99"/>
    </location>
</feature>
<feature type="transmembrane region" description="Helical" evidence="7">
    <location>
        <begin position="105"/>
        <end position="125"/>
    </location>
</feature>
<feature type="transmembrane region" description="Helical" evidence="7">
    <location>
        <begin position="259"/>
        <end position="279"/>
    </location>
</feature>